<evidence type="ECO:0000313" key="3">
    <source>
        <dbReference type="Proteomes" id="UP001383192"/>
    </source>
</evidence>
<protein>
    <submittedName>
        <fullName evidence="2">Uncharacterized protein</fullName>
    </submittedName>
</protein>
<evidence type="ECO:0000256" key="1">
    <source>
        <dbReference type="SAM" id="MobiDB-lite"/>
    </source>
</evidence>
<keyword evidence="3" id="KW-1185">Reference proteome</keyword>
<reference evidence="2 3" key="1">
    <citation type="submission" date="2024-01" db="EMBL/GenBank/DDBJ databases">
        <title>A draft genome for a cacao thread blight-causing isolate of Paramarasmius palmivorus.</title>
        <authorList>
            <person name="Baruah I.K."/>
            <person name="Bukari Y."/>
            <person name="Amoako-Attah I."/>
            <person name="Meinhardt L.W."/>
            <person name="Bailey B.A."/>
            <person name="Cohen S.P."/>
        </authorList>
    </citation>
    <scope>NUCLEOTIDE SEQUENCE [LARGE SCALE GENOMIC DNA]</scope>
    <source>
        <strain evidence="2 3">GH-12</strain>
    </source>
</reference>
<gene>
    <name evidence="2" type="ORF">VNI00_016510</name>
</gene>
<sequence length="1042" mass="116617">MSTSPNPQVKPKKTYPCKCELHCGGPNGPGVELQSYSTHRRHIRDNAAHLTARSSLALQLTSASSKGASSLISAKSSRISKPKRKKKSAPLPGETPSQRQIHNGMDLDGIGAQELQGASEMPQLYNPEQDVDMSNNEGHGFGGLQDEGDSGCTPPIPDSASATGDLRDHDVPPELENDNAPDGCCPNFIPRLDDIKISLAFIDLLKNATLNTPLDLSDRDVRLSIELFLANSRASDDTYTETCEAITRAFPETRLLSLHEVKKLVEEISGVTPIWRDMCPNTCIAYTGPFAELENCTWCGEDRYRVVGKKKVPRQQYPTIPIGPMLQALNRTQDGANAMDYHTRYTEELLKDLRENDGSQKSPYHDFFDGSDYLEALRSGKIGSDDICMMMSIDGAQLYRNKASDCWMWIWVILNLDPASGRYKVAKIIPGGSIPGPNKPKHLDSFIFPSLYHFVALAREGLKIWKANKDLVVLVRLFLALVTADGPGMACLNGLVGHQGRIHCRSFCGISGRHKDGHSHYYPVCLKPDNFTVEGSSHKDVNLFELLASLNSNKASRVYHQNLETLVNSPNKTQYEKRRLETGIIKPSIFSGFPSPHILGIPHIFSGDIMHLPCLNIPDLMIPLWRGKFDCDKTDSIQNWPWVCFKDLTVWKAHGEDVANCTPYIPGSFDRPPRNPAEKISSRYKAWEFLLYFYGLGPCLFYGHLPDVYWKSYCKSVRSIQISLQVEVTQEENNEALDLCCEFSDEFEKLYYARRPDRIHMIRPAIHAISHIALDTARIGPGIIYSQWTMEHMIGVLGDLVMQPSNPYANLANRLIRLAQVNALKAMDPTLQTESKSAGLPRGAKDIGGGYSMQRAMDTAARAVSAVEMVAIRQYLQRQGVEVEENYTLKVTRWARVGLPNGQIARSRWKEELKPSNRLRRARNVQVNLDSKSRIAEVHFYMSLEIGGIDHHLAIASFYGPPNPRLYQESSGTYITMPHARDVDVRVVLITSIKAVVMMAPDPRYHKFFGDGESGTNHYFMMSKPGLKISEFMGLAEEDVEE</sequence>
<feature type="compositionally biased region" description="Basic residues" evidence="1">
    <location>
        <begin position="78"/>
        <end position="88"/>
    </location>
</feature>
<feature type="region of interest" description="Disordered" evidence="1">
    <location>
        <begin position="126"/>
        <end position="182"/>
    </location>
</feature>
<organism evidence="2 3">
    <name type="scientific">Paramarasmius palmivorus</name>
    <dbReference type="NCBI Taxonomy" id="297713"/>
    <lineage>
        <taxon>Eukaryota</taxon>
        <taxon>Fungi</taxon>
        <taxon>Dikarya</taxon>
        <taxon>Basidiomycota</taxon>
        <taxon>Agaricomycotina</taxon>
        <taxon>Agaricomycetes</taxon>
        <taxon>Agaricomycetidae</taxon>
        <taxon>Agaricales</taxon>
        <taxon>Marasmiineae</taxon>
        <taxon>Marasmiaceae</taxon>
        <taxon>Paramarasmius</taxon>
    </lineage>
</organism>
<accession>A0AAW0BED4</accession>
<dbReference type="AlphaFoldDB" id="A0AAW0BED4"/>
<proteinExistence type="predicted"/>
<comment type="caution">
    <text evidence="2">The sequence shown here is derived from an EMBL/GenBank/DDBJ whole genome shotgun (WGS) entry which is preliminary data.</text>
</comment>
<dbReference type="Proteomes" id="UP001383192">
    <property type="component" value="Unassembled WGS sequence"/>
</dbReference>
<evidence type="ECO:0000313" key="2">
    <source>
        <dbReference type="EMBL" id="KAK7024202.1"/>
    </source>
</evidence>
<feature type="compositionally biased region" description="Low complexity" evidence="1">
    <location>
        <begin position="61"/>
        <end position="77"/>
    </location>
</feature>
<dbReference type="EMBL" id="JAYKXP010000130">
    <property type="protein sequence ID" value="KAK7024202.1"/>
    <property type="molecule type" value="Genomic_DNA"/>
</dbReference>
<feature type="region of interest" description="Disordered" evidence="1">
    <location>
        <begin position="61"/>
        <end position="104"/>
    </location>
</feature>
<name>A0AAW0BED4_9AGAR</name>